<name>A0A7H0H9M1_9ACTN</name>
<dbReference type="Pfam" id="PF00166">
    <property type="entry name" value="Cpn10"/>
    <property type="match status" value="1"/>
</dbReference>
<dbReference type="SUPFAM" id="SSF50129">
    <property type="entry name" value="GroES-like"/>
    <property type="match status" value="1"/>
</dbReference>
<evidence type="ECO:0000256" key="4">
    <source>
        <dbReference type="SAM" id="MobiDB-lite"/>
    </source>
</evidence>
<dbReference type="GO" id="GO:0005524">
    <property type="term" value="F:ATP binding"/>
    <property type="evidence" value="ECO:0007669"/>
    <property type="project" value="InterPro"/>
</dbReference>
<feature type="compositionally biased region" description="Basic and acidic residues" evidence="4">
    <location>
        <begin position="18"/>
        <end position="30"/>
    </location>
</feature>
<evidence type="ECO:0000313" key="5">
    <source>
        <dbReference type="EMBL" id="QNP57237.1"/>
    </source>
</evidence>
<keyword evidence="6" id="KW-1185">Reference proteome</keyword>
<evidence type="ECO:0000313" key="6">
    <source>
        <dbReference type="Proteomes" id="UP000516117"/>
    </source>
</evidence>
<dbReference type="Gene3D" id="2.30.33.40">
    <property type="entry name" value="GroES chaperonin"/>
    <property type="match status" value="1"/>
</dbReference>
<gene>
    <name evidence="5" type="ORF">H9L22_08335</name>
</gene>
<dbReference type="Proteomes" id="UP000516117">
    <property type="component" value="Chromosome"/>
</dbReference>
<dbReference type="GO" id="GO:0046872">
    <property type="term" value="F:metal ion binding"/>
    <property type="evidence" value="ECO:0007669"/>
    <property type="project" value="TreeGrafter"/>
</dbReference>
<evidence type="ECO:0000256" key="1">
    <source>
        <dbReference type="ARBA" id="ARBA00006975"/>
    </source>
</evidence>
<dbReference type="PRINTS" id="PR00297">
    <property type="entry name" value="CHAPERONIN10"/>
</dbReference>
<dbReference type="SMART" id="SM00883">
    <property type="entry name" value="Cpn10"/>
    <property type="match status" value="1"/>
</dbReference>
<evidence type="ECO:0000256" key="3">
    <source>
        <dbReference type="RuleBase" id="RU000535"/>
    </source>
</evidence>
<comment type="function">
    <text evidence="3">Together with the chaperonin GroEL, plays an essential role in assisting protein folding. The GroEL-GroES system forms a nano-cage that allows encapsulation of the non-native substrate proteins and provides a physical environment optimized to promote and accelerate protein folding. GroES binds to the apical surface of the GroEL ring, thereby capping the opening of the GroEL channel.</text>
</comment>
<dbReference type="AlphaFoldDB" id="A0A7H0H9M1"/>
<keyword evidence="2 3" id="KW-0143">Chaperone</keyword>
<feature type="region of interest" description="Disordered" evidence="4">
    <location>
        <begin position="1"/>
        <end position="43"/>
    </location>
</feature>
<dbReference type="InterPro" id="IPR011032">
    <property type="entry name" value="GroES-like_sf"/>
</dbReference>
<accession>A0A7H0H9M1</accession>
<dbReference type="PANTHER" id="PTHR10772">
    <property type="entry name" value="10 KDA HEAT SHOCK PROTEIN"/>
    <property type="match status" value="1"/>
</dbReference>
<dbReference type="CDD" id="cd00320">
    <property type="entry name" value="cpn10"/>
    <property type="match status" value="1"/>
</dbReference>
<protein>
    <recommendedName>
        <fullName evidence="3">10 kDa chaperonin</fullName>
    </recommendedName>
</protein>
<dbReference type="GO" id="GO:0051087">
    <property type="term" value="F:protein-folding chaperone binding"/>
    <property type="evidence" value="ECO:0007669"/>
    <property type="project" value="TreeGrafter"/>
</dbReference>
<dbReference type="GO" id="GO:0044183">
    <property type="term" value="F:protein folding chaperone"/>
    <property type="evidence" value="ECO:0007669"/>
    <property type="project" value="InterPro"/>
</dbReference>
<dbReference type="InterPro" id="IPR037124">
    <property type="entry name" value="Chaperonin_GroES_sf"/>
</dbReference>
<dbReference type="KEGG" id="tdf:H9L22_08335"/>
<comment type="similarity">
    <text evidence="1 3">Belongs to the GroES chaperonin family.</text>
</comment>
<evidence type="ECO:0000256" key="2">
    <source>
        <dbReference type="ARBA" id="ARBA00023186"/>
    </source>
</evidence>
<dbReference type="InterPro" id="IPR020818">
    <property type="entry name" value="Chaperonin_GroES"/>
</dbReference>
<organism evidence="5 6">
    <name type="scientific">Tessaracoccus defluvii</name>
    <dbReference type="NCBI Taxonomy" id="1285901"/>
    <lineage>
        <taxon>Bacteria</taxon>
        <taxon>Bacillati</taxon>
        <taxon>Actinomycetota</taxon>
        <taxon>Actinomycetes</taxon>
        <taxon>Propionibacteriales</taxon>
        <taxon>Propionibacteriaceae</taxon>
        <taxon>Tessaracoccus</taxon>
    </lineage>
</organism>
<dbReference type="EMBL" id="CP060789">
    <property type="protein sequence ID" value="QNP57237.1"/>
    <property type="molecule type" value="Genomic_DNA"/>
</dbReference>
<proteinExistence type="inferred from homology"/>
<dbReference type="GO" id="GO:0051082">
    <property type="term" value="F:unfolded protein binding"/>
    <property type="evidence" value="ECO:0007669"/>
    <property type="project" value="TreeGrafter"/>
</dbReference>
<reference evidence="5 6" key="1">
    <citation type="submission" date="2020-08" db="EMBL/GenBank/DDBJ databases">
        <title>Genome sequence of Tessaracoccus defluvii JCM 17540T.</title>
        <authorList>
            <person name="Hyun D.-W."/>
            <person name="Bae J.-W."/>
        </authorList>
    </citation>
    <scope>NUCLEOTIDE SEQUENCE [LARGE SCALE GENOMIC DNA]</scope>
    <source>
        <strain evidence="5 6">JCM 17540</strain>
    </source>
</reference>
<sequence length="149" mass="16265">MEAGQASAGRRRRRRSDRLRGDPEPGRDEAQPGVRGPQGDREVTDTALAIRMLHDRVLVDVDGGANERRSGGGILIPATVQMGRRLTWAKVVAIGPNVRAVEMGDRVLFDPEDRAEVEVQAKTYVLLRERDIHAVASDEVADGGTGLYL</sequence>
<comment type="subunit">
    <text evidence="3">Heptamer of 7 subunits arranged in a ring.</text>
</comment>
<dbReference type="PANTHER" id="PTHR10772:SF58">
    <property type="entry name" value="CO-CHAPERONIN GROES"/>
    <property type="match status" value="1"/>
</dbReference>